<reference evidence="3 4" key="1">
    <citation type="submission" date="2022-03" db="EMBL/GenBank/DDBJ databases">
        <title>Complete genome of Streptomyces rimosus ssp. rimosus R7 (=ATCC 10970).</title>
        <authorList>
            <person name="Beganovic S."/>
            <person name="Ruckert C."/>
            <person name="Busche T."/>
            <person name="Kalinowski J."/>
            <person name="Wittmann C."/>
        </authorList>
    </citation>
    <scope>NUCLEOTIDE SEQUENCE [LARGE SCALE GENOMIC DNA]</scope>
    <source>
        <strain evidence="3 4">R7</strain>
    </source>
</reference>
<evidence type="ECO:0008006" key="5">
    <source>
        <dbReference type="Google" id="ProtNLM"/>
    </source>
</evidence>
<keyword evidence="2" id="KW-0732">Signal</keyword>
<gene>
    <name evidence="3" type="ORF">SRIMR7_30560</name>
</gene>
<protein>
    <recommendedName>
        <fullName evidence="5">Lipoprotein</fullName>
    </recommendedName>
</protein>
<keyword evidence="4" id="KW-1185">Reference proteome</keyword>
<feature type="chain" id="PRO_5047429278" description="Lipoprotein" evidence="2">
    <location>
        <begin position="27"/>
        <end position="92"/>
    </location>
</feature>
<sequence>MSGRARLTVCAVVAMLAASCALLSLTARWWQVDRAGVAEGSAGGGPVAGAAGGAGTAGADAAGAVATRGGVSASGTAGGARPVAASGSGAEA</sequence>
<feature type="signal peptide" evidence="2">
    <location>
        <begin position="1"/>
        <end position="26"/>
    </location>
</feature>
<organism evidence="3 4">
    <name type="scientific">Streptomyces rimosus subsp. rimosus</name>
    <dbReference type="NCBI Taxonomy" id="132474"/>
    <lineage>
        <taxon>Bacteria</taxon>
        <taxon>Bacillati</taxon>
        <taxon>Actinomycetota</taxon>
        <taxon>Actinomycetes</taxon>
        <taxon>Kitasatosporales</taxon>
        <taxon>Streptomycetaceae</taxon>
        <taxon>Streptomyces</taxon>
    </lineage>
</organism>
<dbReference type="Proteomes" id="UP000829494">
    <property type="component" value="Chromosome"/>
</dbReference>
<evidence type="ECO:0000313" key="4">
    <source>
        <dbReference type="Proteomes" id="UP000829494"/>
    </source>
</evidence>
<evidence type="ECO:0000256" key="1">
    <source>
        <dbReference type="SAM" id="MobiDB-lite"/>
    </source>
</evidence>
<dbReference type="EMBL" id="CP094298">
    <property type="protein sequence ID" value="UNZ06502.1"/>
    <property type="molecule type" value="Genomic_DNA"/>
</dbReference>
<feature type="compositionally biased region" description="Low complexity" evidence="1">
    <location>
        <begin position="69"/>
        <end position="81"/>
    </location>
</feature>
<feature type="region of interest" description="Disordered" evidence="1">
    <location>
        <begin position="69"/>
        <end position="92"/>
    </location>
</feature>
<evidence type="ECO:0000313" key="3">
    <source>
        <dbReference type="EMBL" id="UNZ06502.1"/>
    </source>
</evidence>
<proteinExistence type="predicted"/>
<evidence type="ECO:0000256" key="2">
    <source>
        <dbReference type="SAM" id="SignalP"/>
    </source>
</evidence>
<name>A0ABY3Z869_STRRM</name>
<accession>A0ABY3Z869</accession>
<dbReference type="PROSITE" id="PS51257">
    <property type="entry name" value="PROKAR_LIPOPROTEIN"/>
    <property type="match status" value="1"/>
</dbReference>